<evidence type="ECO:0000256" key="1">
    <source>
        <dbReference type="SAM" id="MobiDB-lite"/>
    </source>
</evidence>
<feature type="compositionally biased region" description="Basic and acidic residues" evidence="1">
    <location>
        <begin position="1"/>
        <end position="11"/>
    </location>
</feature>
<organism evidence="2">
    <name type="scientific">marine sediment metagenome</name>
    <dbReference type="NCBI Taxonomy" id="412755"/>
    <lineage>
        <taxon>unclassified sequences</taxon>
        <taxon>metagenomes</taxon>
        <taxon>ecological metagenomes</taxon>
    </lineage>
</organism>
<dbReference type="EMBL" id="LAZR01000373">
    <property type="protein sequence ID" value="KKN71953.1"/>
    <property type="molecule type" value="Genomic_DNA"/>
</dbReference>
<name>A0A0F9W1M2_9ZZZZ</name>
<proteinExistence type="predicted"/>
<accession>A0A0F9W1M2</accession>
<evidence type="ECO:0000313" key="2">
    <source>
        <dbReference type="EMBL" id="KKN71953.1"/>
    </source>
</evidence>
<feature type="region of interest" description="Disordered" evidence="1">
    <location>
        <begin position="1"/>
        <end position="68"/>
    </location>
</feature>
<gene>
    <name evidence="2" type="ORF">LCGC14_0415990</name>
</gene>
<comment type="caution">
    <text evidence="2">The sequence shown here is derived from an EMBL/GenBank/DDBJ whole genome shotgun (WGS) entry which is preliminary data.</text>
</comment>
<sequence>MSYEDQDKKEDDQLDGNKASKRSSKSFAVGGVGQEKPTSVEDGHATASEGAVEDQFKGEEPAQFDDSGNIILLDPDEPTMSVVVAKVNAIVHICNKIIRVYNNS</sequence>
<reference evidence="2" key="1">
    <citation type="journal article" date="2015" name="Nature">
        <title>Complex archaea that bridge the gap between prokaryotes and eukaryotes.</title>
        <authorList>
            <person name="Spang A."/>
            <person name="Saw J.H."/>
            <person name="Jorgensen S.L."/>
            <person name="Zaremba-Niedzwiedzka K."/>
            <person name="Martijn J."/>
            <person name="Lind A.E."/>
            <person name="van Eijk R."/>
            <person name="Schleper C."/>
            <person name="Guy L."/>
            <person name="Ettema T.J."/>
        </authorList>
    </citation>
    <scope>NUCLEOTIDE SEQUENCE</scope>
</reference>
<protein>
    <submittedName>
        <fullName evidence="2">Uncharacterized protein</fullName>
    </submittedName>
</protein>
<dbReference type="AlphaFoldDB" id="A0A0F9W1M2"/>